<dbReference type="SMART" id="SM00355">
    <property type="entry name" value="ZnF_C2H2"/>
    <property type="match status" value="2"/>
</dbReference>
<dbReference type="PANTHER" id="PTHR31912">
    <property type="entry name" value="IP13529P"/>
    <property type="match status" value="1"/>
</dbReference>
<protein>
    <recommendedName>
        <fullName evidence="1">C2H2-type domain-containing protein</fullName>
    </recommendedName>
</protein>
<proteinExistence type="predicted"/>
<keyword evidence="3" id="KW-1185">Reference proteome</keyword>
<dbReference type="PANTHER" id="PTHR31912:SF34">
    <property type="entry name" value="NOTOCHORD-RELATED PROTEIN"/>
    <property type="match status" value="1"/>
</dbReference>
<sequence length="710" mass="82079">MNSCTKCQYSARKLSELVLHYRFNHQQEHDFQISCQVHNCAKTFKLTESYLKHVKRKHKDFHEEHFSRWKQFCREPDTLSSLHEFQNDHGNHFMDHDGDPVETAQNQAENVINFKRKMALFLLKLRECNKLPSNAVLNVVKEMTETLCYHHAEVSDSILKHLGEKGIDKDLIDSVKDVFNCQIQTEVACNELNTEYKLNKYIREHFGFVSPVQYTTYLIIGLLVRMENTKGFSAVIDPLLQDLKLLEEEGITIMKSDGEHRLYGTVTAVIADNLGAHAIGGFLESFNCLRNCRHCFVTKQDMQTMFSCNDFTLRSIAMHQAQLANVAQDSTMSSVYGIKNDSPLNSLKYFHVAEGMPSDLAHDLFEGVVCEVMTNTIGYCVREKFFTLEELNNIITKFEFCTIDKANKPTTVSNQLRNLKVKQTAAQIWCFTRFLPLMVGDKIPYNNPKWKTFLSLRDLLFYVCAPVLDRGHIMVMQDIIEEFHEYYRENFPEETVKPKFHYTLHYPKQTLEFGPLIHLQTIRFEGKHSYFKELVYRTKNKKNICKSLAERHQYYQCIFNVASNFFDSGQIETTDGSLLTMCLLRTEFRQALQVHVGDALDVFGSKSIDFMGITYRNGECIVSAQQDGHFIQFSNVKHCLVIAGAPYLLCTKMSTIDFDRHFYAIIVEDSTKCEIIKISDLIEPHPFGVYSHPTINNSSVVIMKHMVHVP</sequence>
<reference evidence="2 3" key="1">
    <citation type="submission" date="2020-06" db="EMBL/GenBank/DDBJ databases">
        <authorList>
            <person name="Li R."/>
            <person name="Bekaert M."/>
        </authorList>
    </citation>
    <scope>NUCLEOTIDE SEQUENCE [LARGE SCALE GENOMIC DNA]</scope>
    <source>
        <strain evidence="3">wild</strain>
    </source>
</reference>
<dbReference type="Proteomes" id="UP000507470">
    <property type="component" value="Unassembled WGS sequence"/>
</dbReference>
<dbReference type="EMBL" id="CACVKT020007759">
    <property type="protein sequence ID" value="CAC5410252.1"/>
    <property type="molecule type" value="Genomic_DNA"/>
</dbReference>
<feature type="domain" description="C2H2-type" evidence="1">
    <location>
        <begin position="35"/>
        <end position="58"/>
    </location>
</feature>
<dbReference type="PROSITE" id="PS00028">
    <property type="entry name" value="ZINC_FINGER_C2H2_1"/>
    <property type="match status" value="1"/>
</dbReference>
<accession>A0A6J8DRI5</accession>
<dbReference type="InterPro" id="IPR013087">
    <property type="entry name" value="Znf_C2H2_type"/>
</dbReference>
<gene>
    <name evidence="2" type="ORF">MCOR_43454</name>
</gene>
<dbReference type="AlphaFoldDB" id="A0A6J8DRI5"/>
<organism evidence="2 3">
    <name type="scientific">Mytilus coruscus</name>
    <name type="common">Sea mussel</name>
    <dbReference type="NCBI Taxonomy" id="42192"/>
    <lineage>
        <taxon>Eukaryota</taxon>
        <taxon>Metazoa</taxon>
        <taxon>Spiralia</taxon>
        <taxon>Lophotrochozoa</taxon>
        <taxon>Mollusca</taxon>
        <taxon>Bivalvia</taxon>
        <taxon>Autobranchia</taxon>
        <taxon>Pteriomorphia</taxon>
        <taxon>Mytilida</taxon>
        <taxon>Mytiloidea</taxon>
        <taxon>Mytilidae</taxon>
        <taxon>Mytilinae</taxon>
        <taxon>Mytilus</taxon>
    </lineage>
</organism>
<evidence type="ECO:0000313" key="3">
    <source>
        <dbReference type="Proteomes" id="UP000507470"/>
    </source>
</evidence>
<evidence type="ECO:0000259" key="1">
    <source>
        <dbReference type="PROSITE" id="PS00028"/>
    </source>
</evidence>
<evidence type="ECO:0000313" key="2">
    <source>
        <dbReference type="EMBL" id="CAC5410252.1"/>
    </source>
</evidence>
<name>A0A6J8DRI5_MYTCO</name>
<dbReference type="OrthoDB" id="6157941at2759"/>